<proteinExistence type="predicted"/>
<evidence type="ECO:0000313" key="4">
    <source>
        <dbReference type="Proteomes" id="UP000002734"/>
    </source>
</evidence>
<feature type="compositionally biased region" description="Polar residues" evidence="1">
    <location>
        <begin position="148"/>
        <end position="161"/>
    </location>
</feature>
<dbReference type="RefSeq" id="WP_012765162.1">
    <property type="nucleotide sequence ID" value="NC_012880.1"/>
</dbReference>
<feature type="compositionally biased region" description="Low complexity" evidence="1">
    <location>
        <begin position="14"/>
        <end position="33"/>
    </location>
</feature>
<feature type="compositionally biased region" description="Basic and acidic residues" evidence="1">
    <location>
        <begin position="73"/>
        <end position="84"/>
    </location>
</feature>
<dbReference type="EMBL" id="CP001654">
    <property type="protein sequence ID" value="ACS85345.1"/>
    <property type="molecule type" value="Genomic_DNA"/>
</dbReference>
<keyword evidence="3" id="KW-0282">Flagellum</keyword>
<feature type="compositionally biased region" description="Low complexity" evidence="1">
    <location>
        <begin position="43"/>
        <end position="69"/>
    </location>
</feature>
<gene>
    <name evidence="3" type="ordered locus">Dd703_1545</name>
</gene>
<dbReference type="HOGENOM" id="CLU_039492_1_0_6"/>
<reference evidence="3" key="1">
    <citation type="submission" date="2009-06" db="EMBL/GenBank/DDBJ databases">
        <title>Complete sequence of Dickeya dadantii Ech703.</title>
        <authorList>
            <consortium name="US DOE Joint Genome Institute"/>
            <person name="Lucas S."/>
            <person name="Copeland A."/>
            <person name="Lapidus A."/>
            <person name="Glavina del Rio T."/>
            <person name="Dalin E."/>
            <person name="Tice H."/>
            <person name="Bruce D."/>
            <person name="Goodwin L."/>
            <person name="Pitluck S."/>
            <person name="Chertkov O."/>
            <person name="Brettin T."/>
            <person name="Detter J.C."/>
            <person name="Han C."/>
            <person name="Larimer F."/>
            <person name="Land M."/>
            <person name="Hauser L."/>
            <person name="Kyrpides N."/>
            <person name="Mikhailova N."/>
            <person name="Balakrishnan V."/>
            <person name="Glasner J."/>
            <person name="Perna N.T."/>
        </authorList>
    </citation>
    <scope>NUCLEOTIDE SEQUENCE [LARGE SCALE GENOMIC DNA]</scope>
    <source>
        <strain evidence="3">Ech703</strain>
    </source>
</reference>
<keyword evidence="4" id="KW-1185">Reference proteome</keyword>
<dbReference type="Pfam" id="PF02120">
    <property type="entry name" value="Flg_hook"/>
    <property type="match status" value="1"/>
</dbReference>
<evidence type="ECO:0000256" key="1">
    <source>
        <dbReference type="SAM" id="MobiDB-lite"/>
    </source>
</evidence>
<evidence type="ECO:0000259" key="2">
    <source>
        <dbReference type="Pfam" id="PF02120"/>
    </source>
</evidence>
<feature type="compositionally biased region" description="Polar residues" evidence="1">
    <location>
        <begin position="307"/>
        <end position="322"/>
    </location>
</feature>
<feature type="compositionally biased region" description="Low complexity" evidence="1">
    <location>
        <begin position="85"/>
        <end position="105"/>
    </location>
</feature>
<feature type="domain" description="Flagellar hook-length control protein-like C-terminal" evidence="2">
    <location>
        <begin position="392"/>
        <end position="471"/>
    </location>
</feature>
<dbReference type="Gene3D" id="3.30.750.140">
    <property type="match status" value="1"/>
</dbReference>
<feature type="region of interest" description="Disordered" evidence="1">
    <location>
        <begin position="287"/>
        <end position="322"/>
    </location>
</feature>
<feature type="compositionally biased region" description="Low complexity" evidence="1">
    <location>
        <begin position="470"/>
        <end position="495"/>
    </location>
</feature>
<dbReference type="InterPro" id="IPR021136">
    <property type="entry name" value="Flagellar_hook_control-like_C"/>
</dbReference>
<dbReference type="PANTHER" id="PTHR37533:SF2">
    <property type="entry name" value="FLAGELLAR HOOK-LENGTH CONTROL PROTEIN"/>
    <property type="match status" value="1"/>
</dbReference>
<name>C6C3K0_MUSP7</name>
<dbReference type="KEGG" id="dda:Dd703_1545"/>
<dbReference type="eggNOG" id="COG3144">
    <property type="taxonomic scope" value="Bacteria"/>
</dbReference>
<dbReference type="CDD" id="cd17470">
    <property type="entry name" value="T3SS_Flik_C"/>
    <property type="match status" value="1"/>
</dbReference>
<dbReference type="STRING" id="579405.Dd703_1545"/>
<feature type="compositionally biased region" description="Polar residues" evidence="1">
    <location>
        <begin position="1"/>
        <end position="13"/>
    </location>
</feature>
<sequence>MNLSIATALSNQNGVSQSDSTTSGSSSPVYGTSQPSTFSDMLSSQMASTQQSQNNQTTTSTTSTDNGQQAKTSQDESKPLEEHTASSQQSAQSQQTSSQTTVESKTTTEKAKSDATNTVENKSDAVDDASLENGETLLNASLNAMLQQSRTAHAKNTSVSKDSAVPNGQKADTSTDDDALDITDGDIVISTDSTAGTDAATSSSAFIAMLGSEIPQQLQKIVTGTDTTSTDVHLAAESAVALGSADGTEKSSLLLAQTRQLSTSKELGLSSDTGEAVDSAKTTAITGSSSLTAGKGKNSKDTISDVKVSSTDSSRAQVQSADVTLTSTVTEHKQSTEANASATTSSLNALNSTLSQTVGNSTTLSTTPTSSAASATINARLGSDEWQQAFSQQIVMFSRNNQQNVELKLHPQELGAIQVSMTLDDNQAQIHLASAHSQVRAALEAALPQLRTALSESGITLGQTSVGSESYSGSGWQQNSQGQSGSSSSQQYSSSVDAARDVLDVPASLQRVASSLNGVDTFA</sequence>
<organism evidence="3 4">
    <name type="scientific">Musicola paradisiaca (strain Ech703)</name>
    <name type="common">Dickeya paradisiaca</name>
    <name type="synonym">Dickeya dadantii</name>
    <dbReference type="NCBI Taxonomy" id="579405"/>
    <lineage>
        <taxon>Bacteria</taxon>
        <taxon>Pseudomonadati</taxon>
        <taxon>Pseudomonadota</taxon>
        <taxon>Gammaproteobacteria</taxon>
        <taxon>Enterobacterales</taxon>
        <taxon>Pectobacteriaceae</taxon>
        <taxon>Musicola</taxon>
    </lineage>
</organism>
<feature type="region of interest" description="Disordered" evidence="1">
    <location>
        <begin position="1"/>
        <end position="130"/>
    </location>
</feature>
<protein>
    <submittedName>
        <fullName evidence="3">Flagellar hook-length control protein</fullName>
    </submittedName>
</protein>
<feature type="region of interest" description="Disordered" evidence="1">
    <location>
        <begin position="470"/>
        <end position="497"/>
    </location>
</feature>
<dbReference type="InterPro" id="IPR052563">
    <property type="entry name" value="FliK"/>
</dbReference>
<keyword evidence="3" id="KW-0966">Cell projection</keyword>
<dbReference type="Proteomes" id="UP000002734">
    <property type="component" value="Chromosome"/>
</dbReference>
<dbReference type="InterPro" id="IPR038610">
    <property type="entry name" value="FliK-like_C_sf"/>
</dbReference>
<dbReference type="PANTHER" id="PTHR37533">
    <property type="entry name" value="FLAGELLAR HOOK-LENGTH CONTROL PROTEIN"/>
    <property type="match status" value="1"/>
</dbReference>
<accession>C6C3K0</accession>
<keyword evidence="3" id="KW-0969">Cilium</keyword>
<evidence type="ECO:0000313" key="3">
    <source>
        <dbReference type="EMBL" id="ACS85345.1"/>
    </source>
</evidence>
<feature type="region of interest" description="Disordered" evidence="1">
    <location>
        <begin position="148"/>
        <end position="178"/>
    </location>
</feature>
<dbReference type="AlphaFoldDB" id="C6C3K0"/>